<evidence type="ECO:0000256" key="1">
    <source>
        <dbReference type="SAM" id="SignalP"/>
    </source>
</evidence>
<dbReference type="WBParaSite" id="Pan_g20937.t1">
    <property type="protein sequence ID" value="Pan_g20937.t1"/>
    <property type="gene ID" value="Pan_g20937"/>
</dbReference>
<keyword evidence="2" id="KW-1185">Reference proteome</keyword>
<sequence>MRFLNVLSFLTLMTVAAGGSSDVMYAGIKATIVCENNPVDAKVEILAAGDNEAGHKHLAAVIMKGGAFETVIMQDDYPIFFLRIWYQCAACQDHMDTAFVTKGDQYKDDFDSASQKPFDYGTIEMSQCRQYG</sequence>
<protein>
    <submittedName>
        <fullName evidence="3">Transthyretin-like family protein</fullName>
    </submittedName>
</protein>
<dbReference type="Proteomes" id="UP000492821">
    <property type="component" value="Unassembled WGS sequence"/>
</dbReference>
<feature type="chain" id="PRO_5028960442" evidence="1">
    <location>
        <begin position="19"/>
        <end position="132"/>
    </location>
</feature>
<dbReference type="AlphaFoldDB" id="A0A7E4VH93"/>
<evidence type="ECO:0000313" key="3">
    <source>
        <dbReference type="WBParaSite" id="Pan_g20937.t1"/>
    </source>
</evidence>
<reference evidence="3" key="2">
    <citation type="submission" date="2020-10" db="UniProtKB">
        <authorList>
            <consortium name="WormBaseParasite"/>
        </authorList>
    </citation>
    <scope>IDENTIFICATION</scope>
</reference>
<name>A0A7E4VH93_PANRE</name>
<evidence type="ECO:0000313" key="2">
    <source>
        <dbReference type="Proteomes" id="UP000492821"/>
    </source>
</evidence>
<accession>A0A7E4VH93</accession>
<reference evidence="2" key="1">
    <citation type="journal article" date="2013" name="Genetics">
        <title>The draft genome and transcriptome of Panagrellus redivivus are shaped by the harsh demands of a free-living lifestyle.</title>
        <authorList>
            <person name="Srinivasan J."/>
            <person name="Dillman A.R."/>
            <person name="Macchietto M.G."/>
            <person name="Heikkinen L."/>
            <person name="Lakso M."/>
            <person name="Fracchia K.M."/>
            <person name="Antoshechkin I."/>
            <person name="Mortazavi A."/>
            <person name="Wong G."/>
            <person name="Sternberg P.W."/>
        </authorList>
    </citation>
    <scope>NUCLEOTIDE SEQUENCE [LARGE SCALE GENOMIC DNA]</scope>
    <source>
        <strain evidence="2">MT8872</strain>
    </source>
</reference>
<feature type="signal peptide" evidence="1">
    <location>
        <begin position="1"/>
        <end position="18"/>
    </location>
</feature>
<proteinExistence type="predicted"/>
<keyword evidence="1" id="KW-0732">Signal</keyword>
<organism evidence="2 3">
    <name type="scientific">Panagrellus redivivus</name>
    <name type="common">Microworm</name>
    <dbReference type="NCBI Taxonomy" id="6233"/>
    <lineage>
        <taxon>Eukaryota</taxon>
        <taxon>Metazoa</taxon>
        <taxon>Ecdysozoa</taxon>
        <taxon>Nematoda</taxon>
        <taxon>Chromadorea</taxon>
        <taxon>Rhabditida</taxon>
        <taxon>Tylenchina</taxon>
        <taxon>Panagrolaimomorpha</taxon>
        <taxon>Panagrolaimoidea</taxon>
        <taxon>Panagrolaimidae</taxon>
        <taxon>Panagrellus</taxon>
    </lineage>
</organism>